<evidence type="ECO:0000259" key="4">
    <source>
        <dbReference type="Pfam" id="PF09745"/>
    </source>
</evidence>
<gene>
    <name evidence="5" type="ORF">BDK51DRAFT_27891</name>
</gene>
<dbReference type="PANTHER" id="PTHR47845">
    <property type="entry name" value="NUCLEAR SPECKLE SPLICING REGULATORY PROTEIN 1 HOMOLOG"/>
    <property type="match status" value="1"/>
</dbReference>
<dbReference type="Proteomes" id="UP000269721">
    <property type="component" value="Unassembled WGS sequence"/>
</dbReference>
<sequence length="266" mass="30931">MANLMKAAQQRKLDLERAEERKVQREREEEGEEFGDKEKFVTGAYMERQRELRRLEEEEKKREELEGDVTKKNDLSGFYRDYLNKAEQERSKIAVPVVAPEAATPVISNTDAEADANLSDSIKQRAIASGLVQLNDSDEVVDKRQLLAGGLNITSRAIRQRALESEEREREAAEYRARKEAEEEDRRRETERRRAARDQAARARDLVVRQQEEHEETEKKRKDAEREEVVKKLARQTTEETVSDARARYLARKKAEGKKGKTEEED</sequence>
<dbReference type="InterPro" id="IPR018612">
    <property type="entry name" value="NSRP1_N"/>
</dbReference>
<proteinExistence type="inferred from homology"/>
<feature type="region of interest" description="Disordered" evidence="3">
    <location>
        <begin position="1"/>
        <end position="40"/>
    </location>
</feature>
<name>A0A4P9WHQ0_9FUNG</name>
<comment type="similarity">
    <text evidence="1">Belongs to the NSRP1 family.</text>
</comment>
<evidence type="ECO:0000256" key="2">
    <source>
        <dbReference type="ARBA" id="ARBA00023054"/>
    </source>
</evidence>
<protein>
    <submittedName>
        <fullName evidence="5">Coiled-coil domain-containing protein 55-domain containing protein</fullName>
    </submittedName>
</protein>
<evidence type="ECO:0000313" key="6">
    <source>
        <dbReference type="Proteomes" id="UP000269721"/>
    </source>
</evidence>
<feature type="compositionally biased region" description="Basic and acidic residues" evidence="3">
    <location>
        <begin position="11"/>
        <end position="40"/>
    </location>
</feature>
<keyword evidence="6" id="KW-1185">Reference proteome</keyword>
<reference evidence="6" key="1">
    <citation type="journal article" date="2018" name="Nat. Microbiol.">
        <title>Leveraging single-cell genomics to expand the fungal tree of life.</title>
        <authorList>
            <person name="Ahrendt S.R."/>
            <person name="Quandt C.A."/>
            <person name="Ciobanu D."/>
            <person name="Clum A."/>
            <person name="Salamov A."/>
            <person name="Andreopoulos B."/>
            <person name="Cheng J.F."/>
            <person name="Woyke T."/>
            <person name="Pelin A."/>
            <person name="Henrissat B."/>
            <person name="Reynolds N.K."/>
            <person name="Benny G.L."/>
            <person name="Smith M.E."/>
            <person name="James T.Y."/>
            <person name="Grigoriev I.V."/>
        </authorList>
    </citation>
    <scope>NUCLEOTIDE SEQUENCE [LARGE SCALE GENOMIC DNA]</scope>
</reference>
<dbReference type="GO" id="GO:0000381">
    <property type="term" value="P:regulation of alternative mRNA splicing, via spliceosome"/>
    <property type="evidence" value="ECO:0007669"/>
    <property type="project" value="InterPro"/>
</dbReference>
<feature type="domain" description="Nuclear speckle splicing regulatory protein 1 N-terminal" evidence="4">
    <location>
        <begin position="1"/>
        <end position="70"/>
    </location>
</feature>
<keyword evidence="2" id="KW-0175">Coiled coil</keyword>
<dbReference type="AlphaFoldDB" id="A0A4P9WHQ0"/>
<evidence type="ECO:0000256" key="3">
    <source>
        <dbReference type="SAM" id="MobiDB-lite"/>
    </source>
</evidence>
<dbReference type="PANTHER" id="PTHR47845:SF1">
    <property type="entry name" value="NUCLEAR SPECKLE SPLICING REGULATORY PROTEIN 1 HOMOLOG"/>
    <property type="match status" value="1"/>
</dbReference>
<dbReference type="OrthoDB" id="446635at2759"/>
<dbReference type="Pfam" id="PF09745">
    <property type="entry name" value="NSRP1_N"/>
    <property type="match status" value="1"/>
</dbReference>
<accession>A0A4P9WHQ0</accession>
<organism evidence="5 6">
    <name type="scientific">Blyttiomyces helicus</name>
    <dbReference type="NCBI Taxonomy" id="388810"/>
    <lineage>
        <taxon>Eukaryota</taxon>
        <taxon>Fungi</taxon>
        <taxon>Fungi incertae sedis</taxon>
        <taxon>Chytridiomycota</taxon>
        <taxon>Chytridiomycota incertae sedis</taxon>
        <taxon>Chytridiomycetes</taxon>
        <taxon>Chytridiomycetes incertae sedis</taxon>
        <taxon>Blyttiomyces</taxon>
    </lineage>
</organism>
<evidence type="ECO:0000256" key="1">
    <source>
        <dbReference type="ARBA" id="ARBA00010126"/>
    </source>
</evidence>
<evidence type="ECO:0000313" key="5">
    <source>
        <dbReference type="EMBL" id="RKO90958.1"/>
    </source>
</evidence>
<feature type="compositionally biased region" description="Basic and acidic residues" evidence="3">
    <location>
        <begin position="161"/>
        <end position="231"/>
    </location>
</feature>
<dbReference type="InterPro" id="IPR053246">
    <property type="entry name" value="NS_splicing_regulatory_protein"/>
</dbReference>
<dbReference type="EMBL" id="KZ995298">
    <property type="protein sequence ID" value="RKO90958.1"/>
    <property type="molecule type" value="Genomic_DNA"/>
</dbReference>
<feature type="region of interest" description="Disordered" evidence="3">
    <location>
        <begin position="161"/>
        <end position="244"/>
    </location>
</feature>